<proteinExistence type="predicted"/>
<gene>
    <name evidence="2" type="ORF">HYH02_007376</name>
</gene>
<organism evidence="2 3">
    <name type="scientific">Chlamydomonas schloesseri</name>
    <dbReference type="NCBI Taxonomy" id="2026947"/>
    <lineage>
        <taxon>Eukaryota</taxon>
        <taxon>Viridiplantae</taxon>
        <taxon>Chlorophyta</taxon>
        <taxon>core chlorophytes</taxon>
        <taxon>Chlorophyceae</taxon>
        <taxon>CS clade</taxon>
        <taxon>Chlamydomonadales</taxon>
        <taxon>Chlamydomonadaceae</taxon>
        <taxon>Chlamydomonas</taxon>
    </lineage>
</organism>
<sequence length="159" mass="17130">MCPLTTQRLAAHVWCRVEGRLRQQALHAAAATEAVAAVAVERTTPASAGGAAAQAPCCAGPQHQHQHQHHQGGTSEQHPRHEQQQQQQQQQLLPLIPARVYAVAAVWIAAKLEEPRDDLPATATLAALARCSSAVLSEAELRILQWCDWAPLQGFVPVA</sequence>
<dbReference type="Proteomes" id="UP000613740">
    <property type="component" value="Unassembled WGS sequence"/>
</dbReference>
<dbReference type="OrthoDB" id="549744at2759"/>
<keyword evidence="3" id="KW-1185">Reference proteome</keyword>
<evidence type="ECO:0000313" key="3">
    <source>
        <dbReference type="Proteomes" id="UP000613740"/>
    </source>
</evidence>
<accession>A0A836B5D8</accession>
<feature type="region of interest" description="Disordered" evidence="1">
    <location>
        <begin position="50"/>
        <end position="89"/>
    </location>
</feature>
<evidence type="ECO:0000313" key="2">
    <source>
        <dbReference type="EMBL" id="KAG2447923.1"/>
    </source>
</evidence>
<evidence type="ECO:0000256" key="1">
    <source>
        <dbReference type="SAM" id="MobiDB-lite"/>
    </source>
</evidence>
<dbReference type="AlphaFoldDB" id="A0A836B5D8"/>
<feature type="compositionally biased region" description="Low complexity" evidence="1">
    <location>
        <begin position="50"/>
        <end position="63"/>
    </location>
</feature>
<reference evidence="2" key="1">
    <citation type="journal article" date="2020" name="bioRxiv">
        <title>Comparative genomics of Chlamydomonas.</title>
        <authorList>
            <person name="Craig R.J."/>
            <person name="Hasan A.R."/>
            <person name="Ness R.W."/>
            <person name="Keightley P.D."/>
        </authorList>
    </citation>
    <scope>NUCLEOTIDE SEQUENCE</scope>
    <source>
        <strain evidence="2">CCAP 11/173</strain>
    </source>
</reference>
<name>A0A836B5D8_9CHLO</name>
<comment type="caution">
    <text evidence="2">The sequence shown here is derived from an EMBL/GenBank/DDBJ whole genome shotgun (WGS) entry which is preliminary data.</text>
</comment>
<dbReference type="EMBL" id="JAEHOD010000020">
    <property type="protein sequence ID" value="KAG2447923.1"/>
    <property type="molecule type" value="Genomic_DNA"/>
</dbReference>
<protein>
    <submittedName>
        <fullName evidence="2">Uncharacterized protein</fullName>
    </submittedName>
</protein>